<keyword evidence="3" id="KW-0998">Cell outer membrane</keyword>
<gene>
    <name evidence="5" type="ORF">FEF09_29510</name>
</gene>
<feature type="domain" description="Secretin/TonB short N-terminal" evidence="4">
    <location>
        <begin position="19"/>
        <end position="68"/>
    </location>
</feature>
<dbReference type="RefSeq" id="WP_146308417.1">
    <property type="nucleotide sequence ID" value="NZ_VOHS01000082.1"/>
</dbReference>
<dbReference type="Pfam" id="PF07660">
    <property type="entry name" value="STN"/>
    <property type="match status" value="1"/>
</dbReference>
<evidence type="ECO:0000313" key="6">
    <source>
        <dbReference type="Proteomes" id="UP000318815"/>
    </source>
</evidence>
<proteinExistence type="predicted"/>
<protein>
    <recommendedName>
        <fullName evidence="4">Secretin/TonB short N-terminal domain-containing protein</fullName>
    </recommendedName>
</protein>
<keyword evidence="2" id="KW-0472">Membrane</keyword>
<dbReference type="EMBL" id="VOHS01000082">
    <property type="protein sequence ID" value="TWV90441.1"/>
    <property type="molecule type" value="Genomic_DNA"/>
</dbReference>
<dbReference type="OrthoDB" id="8727862at2"/>
<evidence type="ECO:0000256" key="1">
    <source>
        <dbReference type="ARBA" id="ARBA00022448"/>
    </source>
</evidence>
<name>A0A5C6LI02_9BACT</name>
<dbReference type="Proteomes" id="UP000318815">
    <property type="component" value="Unassembled WGS sequence"/>
</dbReference>
<accession>A0A5C6LI02</accession>
<keyword evidence="6" id="KW-1185">Reference proteome</keyword>
<evidence type="ECO:0000256" key="2">
    <source>
        <dbReference type="ARBA" id="ARBA00023136"/>
    </source>
</evidence>
<sequence>MKGIFPKAVFCGSNKQTGYNVVWSAKMIKDAPRFNADFDNTPLETALKEALKNTSLNYTIQDKNISIGMAHESGAVKKKT</sequence>
<evidence type="ECO:0000313" key="5">
    <source>
        <dbReference type="EMBL" id="TWV90441.1"/>
    </source>
</evidence>
<reference evidence="5 6" key="1">
    <citation type="submission" date="2019-08" db="EMBL/GenBank/DDBJ databases">
        <title>Whole genome sequencing of chitin degrading bacteria Chitinophaga pinensis YS16.</title>
        <authorList>
            <person name="Singh R.P."/>
            <person name="Manchanda G."/>
            <person name="Maurya I.K."/>
            <person name="Joshi N.K."/>
            <person name="Srivastava A.K."/>
        </authorList>
    </citation>
    <scope>NUCLEOTIDE SEQUENCE [LARGE SCALE GENOMIC DNA]</scope>
    <source>
        <strain evidence="5 6">YS-16</strain>
    </source>
</reference>
<comment type="caution">
    <text evidence="5">The sequence shown here is derived from an EMBL/GenBank/DDBJ whole genome shotgun (WGS) entry which is preliminary data.</text>
</comment>
<organism evidence="5 6">
    <name type="scientific">Chitinophaga pinensis</name>
    <dbReference type="NCBI Taxonomy" id="79329"/>
    <lineage>
        <taxon>Bacteria</taxon>
        <taxon>Pseudomonadati</taxon>
        <taxon>Bacteroidota</taxon>
        <taxon>Chitinophagia</taxon>
        <taxon>Chitinophagales</taxon>
        <taxon>Chitinophagaceae</taxon>
        <taxon>Chitinophaga</taxon>
    </lineage>
</organism>
<dbReference type="GO" id="GO:0019867">
    <property type="term" value="C:outer membrane"/>
    <property type="evidence" value="ECO:0007669"/>
    <property type="project" value="InterPro"/>
</dbReference>
<dbReference type="AlphaFoldDB" id="A0A5C6LI02"/>
<dbReference type="InterPro" id="IPR011662">
    <property type="entry name" value="Secretin/TonB_short_N"/>
</dbReference>
<evidence type="ECO:0000256" key="3">
    <source>
        <dbReference type="ARBA" id="ARBA00023237"/>
    </source>
</evidence>
<evidence type="ECO:0000259" key="4">
    <source>
        <dbReference type="Pfam" id="PF07660"/>
    </source>
</evidence>
<keyword evidence="1" id="KW-0813">Transport</keyword>